<feature type="binding site" evidence="12">
    <location>
        <begin position="258"/>
        <end position="259"/>
    </location>
    <ligand>
        <name>ATP</name>
        <dbReference type="ChEBI" id="CHEBI:30616"/>
    </ligand>
</feature>
<feature type="binding site" evidence="12">
    <location>
        <position position="255"/>
    </location>
    <ligand>
        <name>K(+)</name>
        <dbReference type="ChEBI" id="CHEBI:29103"/>
    </ligand>
</feature>
<comment type="subcellular location">
    <subcellularLocation>
        <location evidence="12">Cytoplasm</location>
    </subcellularLocation>
    <subcellularLocation>
        <location evidence="12">Nucleus</location>
    </subcellularLocation>
</comment>
<comment type="catalytic activity">
    <reaction evidence="12">
        <text>D-ribose + ATP = D-ribose 5-phosphate + ADP + H(+)</text>
        <dbReference type="Rhea" id="RHEA:13697"/>
        <dbReference type="ChEBI" id="CHEBI:15378"/>
        <dbReference type="ChEBI" id="CHEBI:30616"/>
        <dbReference type="ChEBI" id="CHEBI:47013"/>
        <dbReference type="ChEBI" id="CHEBI:78346"/>
        <dbReference type="ChEBI" id="CHEBI:456216"/>
        <dbReference type="EC" id="2.7.1.15"/>
    </reaction>
</comment>
<keyword evidence="15" id="KW-1185">Reference proteome</keyword>
<reference evidence="14" key="1">
    <citation type="submission" date="2023-03" db="EMBL/GenBank/DDBJ databases">
        <authorList>
            <person name="Steffen K."/>
            <person name="Cardenas P."/>
        </authorList>
    </citation>
    <scope>NUCLEOTIDE SEQUENCE</scope>
</reference>
<comment type="pathway">
    <text evidence="12">Carbohydrate metabolism; D-ribose degradation; D-ribose 5-phosphate from beta-D-ribopyranose: step 2/2.</text>
</comment>
<comment type="cofactor">
    <cofactor evidence="12">
        <name>Mg(2+)</name>
        <dbReference type="ChEBI" id="CHEBI:18420"/>
    </cofactor>
    <text evidence="12">Requires a divalent cation, most likely magnesium in vivo, as an electrophilic catalyst to aid phosphoryl group transfer. It is the chelate of the metal and the nucleotide that is the actual substrate.</text>
</comment>
<dbReference type="NCBIfam" id="TIGR02152">
    <property type="entry name" value="D_ribokin_bact"/>
    <property type="match status" value="1"/>
</dbReference>
<dbReference type="PROSITE" id="PS00584">
    <property type="entry name" value="PFKB_KINASES_2"/>
    <property type="match status" value="1"/>
</dbReference>
<comment type="activity regulation">
    <text evidence="12">Activated by a monovalent cation that binds near, but not in, the active site. The most likely occupant of the site in vivo is potassium. Ion binding induces a conformational change that may alter substrate affinity.</text>
</comment>
<evidence type="ECO:0000256" key="11">
    <source>
        <dbReference type="ARBA" id="ARBA00023277"/>
    </source>
</evidence>
<dbReference type="CDD" id="cd01174">
    <property type="entry name" value="ribokinase"/>
    <property type="match status" value="1"/>
</dbReference>
<feature type="binding site" evidence="12">
    <location>
        <begin position="227"/>
        <end position="232"/>
    </location>
    <ligand>
        <name>ATP</name>
        <dbReference type="ChEBI" id="CHEBI:30616"/>
    </ligand>
</feature>
<keyword evidence="6 12" id="KW-0547">Nucleotide-binding</keyword>
<dbReference type="GO" id="GO:0005634">
    <property type="term" value="C:nucleus"/>
    <property type="evidence" value="ECO:0007669"/>
    <property type="project" value="UniProtKB-SubCell"/>
</dbReference>
<feature type="active site" description="Proton acceptor" evidence="12">
    <location>
        <position position="259"/>
    </location>
</feature>
<dbReference type="InterPro" id="IPR002173">
    <property type="entry name" value="Carboh/pur_kinase_PfkB_CS"/>
</dbReference>
<evidence type="ECO:0000256" key="12">
    <source>
        <dbReference type="HAMAP-Rule" id="MF_03215"/>
    </source>
</evidence>
<keyword evidence="10 12" id="KW-0630">Potassium</keyword>
<dbReference type="PANTHER" id="PTHR10584">
    <property type="entry name" value="SUGAR KINASE"/>
    <property type="match status" value="1"/>
</dbReference>
<dbReference type="InterPro" id="IPR017583">
    <property type="entry name" value="Tagatose/fructose_Pkinase"/>
</dbReference>
<feature type="binding site" evidence="12">
    <location>
        <position position="294"/>
    </location>
    <ligand>
        <name>K(+)</name>
        <dbReference type="ChEBI" id="CHEBI:29103"/>
    </ligand>
</feature>
<comment type="caution">
    <text evidence="14">The sequence shown here is derived from an EMBL/GenBank/DDBJ whole genome shotgun (WGS) entry which is preliminary data.</text>
</comment>
<dbReference type="PIRSF" id="PIRSF000535">
    <property type="entry name" value="1PFK/6PFK/LacC"/>
    <property type="match status" value="1"/>
</dbReference>
<dbReference type="EMBL" id="CASHTH010000109">
    <property type="protein sequence ID" value="CAI7991223.1"/>
    <property type="molecule type" value="Genomic_DNA"/>
</dbReference>
<feature type="binding site" evidence="12">
    <location>
        <position position="259"/>
    </location>
    <ligand>
        <name>substrate</name>
    </ligand>
</feature>
<dbReference type="InterPro" id="IPR002139">
    <property type="entry name" value="Ribo/fructo_kinase"/>
</dbReference>
<dbReference type="GO" id="GO:0046872">
    <property type="term" value="F:metal ion binding"/>
    <property type="evidence" value="ECO:0007669"/>
    <property type="project" value="UniProtKB-KW"/>
</dbReference>
<keyword evidence="12" id="KW-0539">Nucleus</keyword>
<dbReference type="Pfam" id="PF00294">
    <property type="entry name" value="PfkB"/>
    <property type="match status" value="1"/>
</dbReference>
<evidence type="ECO:0000313" key="14">
    <source>
        <dbReference type="EMBL" id="CAI7991223.1"/>
    </source>
</evidence>
<dbReference type="InterPro" id="IPR011611">
    <property type="entry name" value="PfkB_dom"/>
</dbReference>
<feature type="binding site" evidence="12">
    <location>
        <position position="147"/>
    </location>
    <ligand>
        <name>substrate</name>
    </ligand>
</feature>
<dbReference type="PRINTS" id="PR00990">
    <property type="entry name" value="RIBOKINASE"/>
</dbReference>
<dbReference type="GO" id="GO:0004747">
    <property type="term" value="F:ribokinase activity"/>
    <property type="evidence" value="ECO:0007669"/>
    <property type="project" value="UniProtKB-UniRule"/>
</dbReference>
<name>A0AA35W176_GEOBA</name>
<evidence type="ECO:0000256" key="2">
    <source>
        <dbReference type="ARBA" id="ARBA00012035"/>
    </source>
</evidence>
<feature type="binding site" evidence="12">
    <location>
        <begin position="46"/>
        <end position="50"/>
    </location>
    <ligand>
        <name>substrate</name>
    </ligand>
</feature>
<dbReference type="Gene3D" id="3.40.1190.20">
    <property type="match status" value="1"/>
</dbReference>
<evidence type="ECO:0000256" key="1">
    <source>
        <dbReference type="ARBA" id="ARBA00005380"/>
    </source>
</evidence>
<dbReference type="HAMAP" id="MF_01987">
    <property type="entry name" value="Ribokinase"/>
    <property type="match status" value="1"/>
</dbReference>
<feature type="binding site" evidence="12">
    <location>
        <position position="191"/>
    </location>
    <ligand>
        <name>ATP</name>
        <dbReference type="ChEBI" id="CHEBI:30616"/>
    </ligand>
</feature>
<dbReference type="EC" id="2.7.1.15" evidence="2 12"/>
<organism evidence="14 15">
    <name type="scientific">Geodia barretti</name>
    <name type="common">Barrett's horny sponge</name>
    <dbReference type="NCBI Taxonomy" id="519541"/>
    <lineage>
        <taxon>Eukaryota</taxon>
        <taxon>Metazoa</taxon>
        <taxon>Porifera</taxon>
        <taxon>Demospongiae</taxon>
        <taxon>Heteroscleromorpha</taxon>
        <taxon>Tetractinellida</taxon>
        <taxon>Astrophorina</taxon>
        <taxon>Geodiidae</taxon>
        <taxon>Geodia</taxon>
    </lineage>
</organism>
<evidence type="ECO:0000256" key="4">
    <source>
        <dbReference type="ARBA" id="ARBA00022679"/>
    </source>
</evidence>
<dbReference type="GO" id="GO:0005829">
    <property type="term" value="C:cytosol"/>
    <property type="evidence" value="ECO:0007669"/>
    <property type="project" value="TreeGrafter"/>
</dbReference>
<dbReference type="SUPFAM" id="SSF53613">
    <property type="entry name" value="Ribokinase-like"/>
    <property type="match status" value="1"/>
</dbReference>
<dbReference type="PANTHER" id="PTHR10584:SF166">
    <property type="entry name" value="RIBOKINASE"/>
    <property type="match status" value="1"/>
</dbReference>
<comment type="similarity">
    <text evidence="12">Belongs to the carbohydrate kinase PfkB family. Ribokinase subfamily.</text>
</comment>
<accession>A0AA35W176</accession>
<dbReference type="AlphaFoldDB" id="A0AA35W176"/>
<evidence type="ECO:0000256" key="9">
    <source>
        <dbReference type="ARBA" id="ARBA00022842"/>
    </source>
</evidence>
<evidence type="ECO:0000256" key="6">
    <source>
        <dbReference type="ARBA" id="ARBA00022741"/>
    </source>
</evidence>
<comment type="function">
    <text evidence="12">Catalyzes the phosphorylation of ribose at O-5 in a reaction requiring ATP and magnesium. The resulting D-ribose-5-phosphate can then be used either for sythesis of nucleotides, histidine, and tryptophan, or as a component of the pentose phosphate pathway.</text>
</comment>
<evidence type="ECO:0000256" key="7">
    <source>
        <dbReference type="ARBA" id="ARBA00022777"/>
    </source>
</evidence>
<evidence type="ECO:0000313" key="15">
    <source>
        <dbReference type="Proteomes" id="UP001174909"/>
    </source>
</evidence>
<comment type="similarity">
    <text evidence="1">Belongs to the carbohydrate kinase pfkB family.</text>
</comment>
<evidence type="ECO:0000256" key="10">
    <source>
        <dbReference type="ARBA" id="ARBA00022958"/>
    </source>
</evidence>
<feature type="binding site" evidence="12">
    <location>
        <position position="298"/>
    </location>
    <ligand>
        <name>K(+)</name>
        <dbReference type="ChEBI" id="CHEBI:29103"/>
    </ligand>
</feature>
<keyword evidence="9 12" id="KW-0460">Magnesium</keyword>
<keyword evidence="11 12" id="KW-0119">Carbohydrate metabolism</keyword>
<feature type="binding site" evidence="12">
    <location>
        <position position="289"/>
    </location>
    <ligand>
        <name>K(+)</name>
        <dbReference type="ChEBI" id="CHEBI:29103"/>
    </ligand>
</feature>
<comment type="subunit">
    <text evidence="12">Homodimer.</text>
</comment>
<keyword evidence="4 12" id="KW-0808">Transferase</keyword>
<feature type="domain" description="Carbohydrate kinase PfkB" evidence="13">
    <location>
        <begin position="10"/>
        <end position="301"/>
    </location>
</feature>
<dbReference type="GO" id="GO:0005524">
    <property type="term" value="F:ATP binding"/>
    <property type="evidence" value="ECO:0007669"/>
    <property type="project" value="UniProtKB-UniRule"/>
</dbReference>
<keyword evidence="5 12" id="KW-0479">Metal-binding</keyword>
<dbReference type="Proteomes" id="UP001174909">
    <property type="component" value="Unassembled WGS sequence"/>
</dbReference>
<dbReference type="InterPro" id="IPR011877">
    <property type="entry name" value="Ribokinase"/>
</dbReference>
<evidence type="ECO:0000256" key="8">
    <source>
        <dbReference type="ARBA" id="ARBA00022840"/>
    </source>
</evidence>
<protein>
    <recommendedName>
        <fullName evidence="3 12">Ribokinase</fullName>
        <shortName evidence="12">RK</shortName>
        <ecNumber evidence="2 12">2.7.1.15</ecNumber>
    </recommendedName>
</protein>
<dbReference type="GO" id="GO:0019303">
    <property type="term" value="P:D-ribose catabolic process"/>
    <property type="evidence" value="ECO:0007669"/>
    <property type="project" value="UniProtKB-UniRule"/>
</dbReference>
<sequence length="310" mass="31393">MTRNEGDRPLILSLGGINMDLVTFSDRLPADGETVVGDRFVTYPGGKGANQAVAAARMGARSAMIGRVGDDTFGPQLVDLLQSVGVETSAVGVTSETNSGIAVISVGEGGQNRIVQVLGANETCGDAEYDAVAALLPHASALMLQLEVSVSLSIRVAELAASQGVNVILDPGPVRAVPNEFHQWVSIITPNETEAEALVGYAIADAHTAANAAGGLLARGVGSAVIKLGAQGAYWADGQASGMVPAFAVEAVDTVAAGDAFNGALAVALSEGHPLETAVRWGCAAGALSVTRIGAQGSMPERHAVMALLN</sequence>
<feature type="binding site" evidence="12">
    <location>
        <begin position="18"/>
        <end position="20"/>
    </location>
    <ligand>
        <name>substrate</name>
    </ligand>
</feature>
<dbReference type="InterPro" id="IPR029056">
    <property type="entry name" value="Ribokinase-like"/>
</dbReference>
<keyword evidence="12" id="KW-0963">Cytoplasm</keyword>
<evidence type="ECO:0000256" key="3">
    <source>
        <dbReference type="ARBA" id="ARBA00016943"/>
    </source>
</evidence>
<gene>
    <name evidence="14" type="ORF">GBAR_LOCUS657</name>
</gene>
<keyword evidence="7 12" id="KW-0418">Kinase</keyword>
<feature type="binding site" evidence="12">
    <location>
        <position position="292"/>
    </location>
    <ligand>
        <name>K(+)</name>
        <dbReference type="ChEBI" id="CHEBI:29103"/>
    </ligand>
</feature>
<feature type="binding site" evidence="12">
    <location>
        <position position="253"/>
    </location>
    <ligand>
        <name>K(+)</name>
        <dbReference type="ChEBI" id="CHEBI:29103"/>
    </ligand>
</feature>
<proteinExistence type="inferred from homology"/>
<keyword evidence="8 12" id="KW-0067">ATP-binding</keyword>
<evidence type="ECO:0000256" key="5">
    <source>
        <dbReference type="ARBA" id="ARBA00022723"/>
    </source>
</evidence>
<evidence type="ECO:0000259" key="13">
    <source>
        <dbReference type="Pfam" id="PF00294"/>
    </source>
</evidence>
<comment type="caution">
    <text evidence="12">Lacks conserved residue(s) required for the propagation of feature annotation.</text>
</comment>